<organism evidence="4 5">
    <name type="scientific">Fusarium kuroshium</name>
    <dbReference type="NCBI Taxonomy" id="2010991"/>
    <lineage>
        <taxon>Eukaryota</taxon>
        <taxon>Fungi</taxon>
        <taxon>Dikarya</taxon>
        <taxon>Ascomycota</taxon>
        <taxon>Pezizomycotina</taxon>
        <taxon>Sordariomycetes</taxon>
        <taxon>Hypocreomycetidae</taxon>
        <taxon>Hypocreales</taxon>
        <taxon>Nectriaceae</taxon>
        <taxon>Fusarium</taxon>
        <taxon>Fusarium solani species complex</taxon>
    </lineage>
</organism>
<comment type="caution">
    <text evidence="4">The sequence shown here is derived from an EMBL/GenBank/DDBJ whole genome shotgun (WGS) entry which is preliminary data.</text>
</comment>
<dbReference type="InterPro" id="IPR006140">
    <property type="entry name" value="D-isomer_DH_NAD-bd"/>
</dbReference>
<dbReference type="InterPro" id="IPR036291">
    <property type="entry name" value="NAD(P)-bd_dom_sf"/>
</dbReference>
<dbReference type="Proteomes" id="UP000277212">
    <property type="component" value="Unassembled WGS sequence"/>
</dbReference>
<dbReference type="STRING" id="2010991.A0A3M2RMQ6"/>
<dbReference type="SUPFAM" id="SSF51735">
    <property type="entry name" value="NAD(P)-binding Rossmann-fold domains"/>
    <property type="match status" value="1"/>
</dbReference>
<proteinExistence type="predicted"/>
<dbReference type="PANTHER" id="PTHR43333:SF1">
    <property type="entry name" value="D-ISOMER SPECIFIC 2-HYDROXYACID DEHYDROGENASE NAD-BINDING DOMAIN-CONTAINING PROTEIN"/>
    <property type="match status" value="1"/>
</dbReference>
<protein>
    <recommendedName>
        <fullName evidence="3">D-isomer specific 2-hydroxyacid dehydrogenase NAD-binding domain-containing protein</fullName>
    </recommendedName>
</protein>
<accession>A0A3M2RMQ6</accession>
<dbReference type="GO" id="GO:0016491">
    <property type="term" value="F:oxidoreductase activity"/>
    <property type="evidence" value="ECO:0007669"/>
    <property type="project" value="UniProtKB-KW"/>
</dbReference>
<dbReference type="CDD" id="cd12163">
    <property type="entry name" value="2-Hacid_dh_5"/>
    <property type="match status" value="1"/>
</dbReference>
<dbReference type="EMBL" id="NKUJ01000400">
    <property type="protein sequence ID" value="RMJ06623.1"/>
    <property type="molecule type" value="Genomic_DNA"/>
</dbReference>
<evidence type="ECO:0000313" key="4">
    <source>
        <dbReference type="EMBL" id="RMJ06623.1"/>
    </source>
</evidence>
<dbReference type="AlphaFoldDB" id="A0A3M2RMQ6"/>
<dbReference type="Pfam" id="PF02826">
    <property type="entry name" value="2-Hacid_dh_C"/>
    <property type="match status" value="2"/>
</dbReference>
<evidence type="ECO:0000259" key="3">
    <source>
        <dbReference type="Pfam" id="PF02826"/>
    </source>
</evidence>
<keyword evidence="1" id="KW-0560">Oxidoreductase</keyword>
<name>A0A3M2RMQ6_9HYPO</name>
<keyword evidence="5" id="KW-1185">Reference proteome</keyword>
<dbReference type="PANTHER" id="PTHR43333">
    <property type="entry name" value="2-HACID_DH_C DOMAIN-CONTAINING PROTEIN"/>
    <property type="match status" value="1"/>
</dbReference>
<dbReference type="GO" id="GO:0051287">
    <property type="term" value="F:NAD binding"/>
    <property type="evidence" value="ECO:0007669"/>
    <property type="project" value="InterPro"/>
</dbReference>
<dbReference type="OrthoDB" id="298012at2759"/>
<reference evidence="4 5" key="1">
    <citation type="submission" date="2017-06" db="EMBL/GenBank/DDBJ databases">
        <title>Comparative genomic analysis of Ambrosia Fusariam Clade fungi.</title>
        <authorList>
            <person name="Stajich J.E."/>
            <person name="Carrillo J."/>
            <person name="Kijimoto T."/>
            <person name="Eskalen A."/>
            <person name="O'Donnell K."/>
            <person name="Kasson M."/>
        </authorList>
    </citation>
    <scope>NUCLEOTIDE SEQUENCE [LARGE SCALE GENOMIC DNA]</scope>
    <source>
        <strain evidence="4">UCR3666</strain>
    </source>
</reference>
<keyword evidence="2" id="KW-0520">NAD</keyword>
<evidence type="ECO:0000313" key="5">
    <source>
        <dbReference type="Proteomes" id="UP000277212"/>
    </source>
</evidence>
<feature type="domain" description="D-isomer specific 2-hydroxyacid dehydrogenase NAD-binding" evidence="3">
    <location>
        <begin position="224"/>
        <end position="315"/>
    </location>
</feature>
<evidence type="ECO:0000256" key="1">
    <source>
        <dbReference type="ARBA" id="ARBA00023002"/>
    </source>
</evidence>
<dbReference type="PROSITE" id="PS00065">
    <property type="entry name" value="D_2_HYDROXYACID_DH_1"/>
    <property type="match status" value="1"/>
</dbReference>
<feature type="domain" description="D-isomer specific 2-hydroxyacid dehydrogenase NAD-binding" evidence="3">
    <location>
        <begin position="119"/>
        <end position="189"/>
    </location>
</feature>
<evidence type="ECO:0000256" key="2">
    <source>
        <dbReference type="ARBA" id="ARBA00023027"/>
    </source>
</evidence>
<dbReference type="InterPro" id="IPR029752">
    <property type="entry name" value="D-isomer_DH_CS1"/>
</dbReference>
<dbReference type="Gene3D" id="3.40.50.720">
    <property type="entry name" value="NAD(P)-binding Rossmann-like Domain"/>
    <property type="match status" value="2"/>
</dbReference>
<gene>
    <name evidence="4" type="ORF">CDV36_013785</name>
</gene>
<sequence>MSSSEVLLVITPFVPKPEWLAHLKTKCPNVEVITYPTELYSQEVPKEVPADVWKRTTSLFTWKAFPPKEWVPNLKFVQLLSAGCAQIFGLPLFEETEIAFSTSNGSHAPQVSEWVIGTWLAHQHFFPHYLDLQKQSKWVDPDSDEDTEDSVGLRVGILGYGNIGRQVAKIATTLGMDVHAYTLHERATAESRKDDGFVETGLGDPDGLLPSKWFHGKEQLNDFLASDLDLLVILLPLTEQTKNMISKEQFALLSKKKTYVCNAGRGPIINTEDLITALDTEQIRGAALDVTDPEPLPSDSKLWGYKNVIITPHCAGNSNHVYERVFKILTYNLERRSKGERPINKVRKSLGY</sequence>